<dbReference type="InterPro" id="IPR004761">
    <property type="entry name" value="Spore_GerAB"/>
</dbReference>
<dbReference type="GO" id="GO:0009847">
    <property type="term" value="P:spore germination"/>
    <property type="evidence" value="ECO:0007669"/>
    <property type="project" value="InterPro"/>
</dbReference>
<dbReference type="NCBIfam" id="TIGR00912">
    <property type="entry name" value="2A0309"/>
    <property type="match status" value="1"/>
</dbReference>
<keyword evidence="5 8" id="KW-0812">Transmembrane</keyword>
<proteinExistence type="inferred from homology"/>
<evidence type="ECO:0000256" key="4">
    <source>
        <dbReference type="ARBA" id="ARBA00022544"/>
    </source>
</evidence>
<dbReference type="Proteomes" id="UP001055784">
    <property type="component" value="Chromosome"/>
</dbReference>
<feature type="transmembrane region" description="Helical" evidence="8">
    <location>
        <begin position="12"/>
        <end position="30"/>
    </location>
</feature>
<dbReference type="PANTHER" id="PTHR34975:SF2">
    <property type="entry name" value="SPORE GERMINATION PROTEIN A2"/>
    <property type="match status" value="1"/>
</dbReference>
<keyword evidence="4" id="KW-0309">Germination</keyword>
<gene>
    <name evidence="9" type="ORF">MF626_004261</name>
</gene>
<reference evidence="9" key="1">
    <citation type="submission" date="2022-11" db="EMBL/GenBank/DDBJ databases">
        <authorList>
            <person name="Vasilchenko N.G."/>
            <person name="Prazdnova E.V."/>
            <person name="Gorovtsov A.V."/>
            <person name="Chistyakov V.A."/>
            <person name="Pak M.L."/>
        </authorList>
    </citation>
    <scope>NUCLEOTIDE SEQUENCE</scope>
    <source>
        <strain evidence="9">R 4.5</strain>
    </source>
</reference>
<sequence>MSHRLENKTYISTGQLLILMFHFLTGNAITINMDSYMQRDTWIIQLVAMILGMVLFRMYCYTAETFPGKPLTTYASELVGHTCGTVMGVLYILFFLFLTGGNLRDETELIRISVLEQTPNLVVAFLMVLCVMYVLWLGFEVLARTGQIMLIAVVTVIFVGNVLLILSDSIHLHELTPVMEHGFKSVLHSAIREHLAFPYAEMICFMMFVPHLEKTSQMARTGYAGIIVGGFVLAESAILNVAVMGTDIAQRSIFPLLSTFGNVQFSEYLQRLDVIVLMTMIVGDFFKIALFFYAAVLGISDIFSLPYRKTLLFVGIIVLLWSQVQTPSMIEHLAFGRLSFIYIHPLFVYIFPLLLFLAALLHRSRVRTRGRSGNFKKTGPS</sequence>
<keyword evidence="3" id="KW-0813">Transport</keyword>
<protein>
    <submittedName>
        <fullName evidence="9">Endospore germination permease</fullName>
    </submittedName>
</protein>
<name>A0AAE9L867_PAEPO</name>
<dbReference type="Pfam" id="PF03845">
    <property type="entry name" value="Spore_permease"/>
    <property type="match status" value="1"/>
</dbReference>
<feature type="transmembrane region" description="Helical" evidence="8">
    <location>
        <begin position="79"/>
        <end position="100"/>
    </location>
</feature>
<comment type="subcellular location">
    <subcellularLocation>
        <location evidence="1">Membrane</location>
        <topology evidence="1">Multi-pass membrane protein</topology>
    </subcellularLocation>
</comment>
<keyword evidence="7 8" id="KW-0472">Membrane</keyword>
<dbReference type="GO" id="GO:0016020">
    <property type="term" value="C:membrane"/>
    <property type="evidence" value="ECO:0007669"/>
    <property type="project" value="UniProtKB-SubCell"/>
</dbReference>
<dbReference type="AlphaFoldDB" id="A0AAE9L867"/>
<dbReference type="PANTHER" id="PTHR34975">
    <property type="entry name" value="SPORE GERMINATION PROTEIN A2"/>
    <property type="match status" value="1"/>
</dbReference>
<evidence type="ECO:0000313" key="10">
    <source>
        <dbReference type="Proteomes" id="UP001055784"/>
    </source>
</evidence>
<evidence type="ECO:0000256" key="6">
    <source>
        <dbReference type="ARBA" id="ARBA00022989"/>
    </source>
</evidence>
<evidence type="ECO:0000256" key="1">
    <source>
        <dbReference type="ARBA" id="ARBA00004141"/>
    </source>
</evidence>
<organism evidence="9 10">
    <name type="scientific">Paenibacillus polymyxa</name>
    <name type="common">Bacillus polymyxa</name>
    <dbReference type="NCBI Taxonomy" id="1406"/>
    <lineage>
        <taxon>Bacteria</taxon>
        <taxon>Bacillati</taxon>
        <taxon>Bacillota</taxon>
        <taxon>Bacilli</taxon>
        <taxon>Bacillales</taxon>
        <taxon>Paenibacillaceae</taxon>
        <taxon>Paenibacillus</taxon>
    </lineage>
</organism>
<dbReference type="EMBL" id="CP097770">
    <property type="protein sequence ID" value="URJ49849.1"/>
    <property type="molecule type" value="Genomic_DNA"/>
</dbReference>
<feature type="transmembrane region" description="Helical" evidence="8">
    <location>
        <begin position="274"/>
        <end position="299"/>
    </location>
</feature>
<evidence type="ECO:0000256" key="3">
    <source>
        <dbReference type="ARBA" id="ARBA00022448"/>
    </source>
</evidence>
<keyword evidence="6 8" id="KW-1133">Transmembrane helix</keyword>
<dbReference type="RefSeq" id="WP_250260199.1">
    <property type="nucleotide sequence ID" value="NZ_CP097770.1"/>
</dbReference>
<evidence type="ECO:0000256" key="2">
    <source>
        <dbReference type="ARBA" id="ARBA00007998"/>
    </source>
</evidence>
<evidence type="ECO:0000313" key="9">
    <source>
        <dbReference type="EMBL" id="URJ49849.1"/>
    </source>
</evidence>
<evidence type="ECO:0000256" key="5">
    <source>
        <dbReference type="ARBA" id="ARBA00022692"/>
    </source>
</evidence>
<feature type="transmembrane region" description="Helical" evidence="8">
    <location>
        <begin position="145"/>
        <end position="166"/>
    </location>
</feature>
<comment type="similarity">
    <text evidence="2">Belongs to the amino acid-polyamine-organocation (APC) superfamily. Spore germination protein (SGP) (TC 2.A.3.9) family.</text>
</comment>
<evidence type="ECO:0000256" key="8">
    <source>
        <dbReference type="SAM" id="Phobius"/>
    </source>
</evidence>
<accession>A0AAE9L867</accession>
<feature type="transmembrane region" description="Helical" evidence="8">
    <location>
        <begin position="223"/>
        <end position="243"/>
    </location>
</feature>
<feature type="transmembrane region" description="Helical" evidence="8">
    <location>
        <begin position="121"/>
        <end position="139"/>
    </location>
</feature>
<evidence type="ECO:0000256" key="7">
    <source>
        <dbReference type="ARBA" id="ARBA00023136"/>
    </source>
</evidence>
<feature type="transmembrane region" description="Helical" evidence="8">
    <location>
        <begin position="42"/>
        <end position="59"/>
    </location>
</feature>
<feature type="transmembrane region" description="Helical" evidence="8">
    <location>
        <begin position="342"/>
        <end position="361"/>
    </location>
</feature>
<feature type="transmembrane region" description="Helical" evidence="8">
    <location>
        <begin position="311"/>
        <end position="330"/>
    </location>
</feature>